<dbReference type="InterPro" id="IPR015424">
    <property type="entry name" value="PyrdxlP-dep_Trfase"/>
</dbReference>
<dbReference type="SUPFAM" id="SSF53383">
    <property type="entry name" value="PLP-dependent transferases"/>
    <property type="match status" value="1"/>
</dbReference>
<comment type="catalytic activity">
    <reaction evidence="9">
        <text>O-phospho-L-threonine + H(+) = (R)-1-aminopropan-2-yl phosphate + CO2</text>
        <dbReference type="Rhea" id="RHEA:11492"/>
        <dbReference type="ChEBI" id="CHEBI:15378"/>
        <dbReference type="ChEBI" id="CHEBI:16526"/>
        <dbReference type="ChEBI" id="CHEBI:58563"/>
        <dbReference type="ChEBI" id="CHEBI:58675"/>
        <dbReference type="EC" id="4.1.1.81"/>
    </reaction>
</comment>
<organism evidence="11 12">
    <name type="scientific">Hyphomonas chukchiensis</name>
    <dbReference type="NCBI Taxonomy" id="1280947"/>
    <lineage>
        <taxon>Bacteria</taxon>
        <taxon>Pseudomonadati</taxon>
        <taxon>Pseudomonadota</taxon>
        <taxon>Alphaproteobacteria</taxon>
        <taxon>Hyphomonadales</taxon>
        <taxon>Hyphomonadaceae</taxon>
        <taxon>Hyphomonas</taxon>
    </lineage>
</organism>
<evidence type="ECO:0000256" key="2">
    <source>
        <dbReference type="ARBA" id="ARBA00003444"/>
    </source>
</evidence>
<dbReference type="InterPro" id="IPR005860">
    <property type="entry name" value="CobD"/>
</dbReference>
<evidence type="ECO:0000256" key="6">
    <source>
        <dbReference type="ARBA" id="ARBA00022898"/>
    </source>
</evidence>
<comment type="caution">
    <text evidence="11">The sequence shown here is derived from an EMBL/GenBank/DDBJ whole genome shotgun (WGS) entry which is preliminary data.</text>
</comment>
<dbReference type="Gene3D" id="3.90.1150.10">
    <property type="entry name" value="Aspartate Aminotransferase, domain 1"/>
    <property type="match status" value="1"/>
</dbReference>
<dbReference type="GO" id="GO:0009236">
    <property type="term" value="P:cobalamin biosynthetic process"/>
    <property type="evidence" value="ECO:0007669"/>
    <property type="project" value="UniProtKB-UniPathway"/>
</dbReference>
<keyword evidence="12" id="KW-1185">Reference proteome</keyword>
<dbReference type="InterPro" id="IPR004838">
    <property type="entry name" value="NHTrfase_class1_PyrdxlP-BS"/>
</dbReference>
<name>A0A062UKI4_9PROT</name>
<reference evidence="11 12" key="1">
    <citation type="journal article" date="2014" name="Antonie Van Leeuwenhoek">
        <title>Hyphomonas beringensis sp. nov. and Hyphomonas chukchiensis sp. nov., isolated from surface seawater of the Bering Sea and Chukchi Sea.</title>
        <authorList>
            <person name="Li C."/>
            <person name="Lai Q."/>
            <person name="Li G."/>
            <person name="Dong C."/>
            <person name="Wang J."/>
            <person name="Liao Y."/>
            <person name="Shao Z."/>
        </authorList>
    </citation>
    <scope>NUCLEOTIDE SEQUENCE [LARGE SCALE GENOMIC DNA]</scope>
    <source>
        <strain evidence="11 12">BH-BN04-4</strain>
    </source>
</reference>
<evidence type="ECO:0000313" key="12">
    <source>
        <dbReference type="Proteomes" id="UP000027190"/>
    </source>
</evidence>
<dbReference type="InterPro" id="IPR015421">
    <property type="entry name" value="PyrdxlP-dep_Trfase_major"/>
</dbReference>
<dbReference type="UniPathway" id="UPA00148"/>
<evidence type="ECO:0000313" key="11">
    <source>
        <dbReference type="EMBL" id="KCZ56625.1"/>
    </source>
</evidence>
<evidence type="ECO:0000256" key="4">
    <source>
        <dbReference type="ARBA" id="ARBA00012285"/>
    </source>
</evidence>
<evidence type="ECO:0000256" key="3">
    <source>
        <dbReference type="ARBA" id="ARBA00004953"/>
    </source>
</evidence>
<dbReference type="PANTHER" id="PTHR42885:SF1">
    <property type="entry name" value="THREONINE-PHOSPHATE DECARBOXYLASE"/>
    <property type="match status" value="1"/>
</dbReference>
<dbReference type="PROSITE" id="PS00105">
    <property type="entry name" value="AA_TRANSFER_CLASS_1"/>
    <property type="match status" value="1"/>
</dbReference>
<comment type="pathway">
    <text evidence="3">Cofactor biosynthesis; adenosylcobalamin biosynthesis.</text>
</comment>
<dbReference type="InterPro" id="IPR004839">
    <property type="entry name" value="Aminotransferase_I/II_large"/>
</dbReference>
<keyword evidence="7" id="KW-0456">Lyase</keyword>
<comment type="function">
    <text evidence="2">Decarboxylates L-threonine-O-3-phosphate to yield (R)-1-amino-2-propanol O-2-phosphate, the precursor for the linkage between the nucleotide loop and the corrin ring in cobalamin.</text>
</comment>
<dbReference type="Gene3D" id="3.40.640.10">
    <property type="entry name" value="Type I PLP-dependent aspartate aminotransferase-like (Major domain)"/>
    <property type="match status" value="1"/>
</dbReference>
<dbReference type="Proteomes" id="UP000027190">
    <property type="component" value="Unassembled WGS sequence"/>
</dbReference>
<evidence type="ECO:0000256" key="7">
    <source>
        <dbReference type="ARBA" id="ARBA00023239"/>
    </source>
</evidence>
<dbReference type="PATRIC" id="fig|1280947.3.peg.2517"/>
<gene>
    <name evidence="11" type="ORF">HY30_05800</name>
</gene>
<proteinExistence type="predicted"/>
<dbReference type="CDD" id="cd00609">
    <property type="entry name" value="AAT_like"/>
    <property type="match status" value="1"/>
</dbReference>
<dbReference type="STRING" id="1280947.HY30_05800"/>
<dbReference type="Pfam" id="PF00155">
    <property type="entry name" value="Aminotran_1_2"/>
    <property type="match status" value="1"/>
</dbReference>
<evidence type="ECO:0000256" key="1">
    <source>
        <dbReference type="ARBA" id="ARBA00001933"/>
    </source>
</evidence>
<accession>A0A062UKI4</accession>
<dbReference type="PANTHER" id="PTHR42885">
    <property type="entry name" value="HISTIDINOL-PHOSPHATE AMINOTRANSFERASE-RELATED"/>
    <property type="match status" value="1"/>
</dbReference>
<evidence type="ECO:0000256" key="8">
    <source>
        <dbReference type="ARBA" id="ARBA00029996"/>
    </source>
</evidence>
<comment type="cofactor">
    <cofactor evidence="1">
        <name>pyridoxal 5'-phosphate</name>
        <dbReference type="ChEBI" id="CHEBI:597326"/>
    </cofactor>
</comment>
<feature type="domain" description="Aminotransferase class I/classII large" evidence="10">
    <location>
        <begin position="56"/>
        <end position="321"/>
    </location>
</feature>
<dbReference type="EMBL" id="AWFG01000041">
    <property type="protein sequence ID" value="KCZ56625.1"/>
    <property type="molecule type" value="Genomic_DNA"/>
</dbReference>
<keyword evidence="5" id="KW-0169">Cobalamin biosynthesis</keyword>
<dbReference type="GO" id="GO:0048472">
    <property type="term" value="F:threonine-phosphate decarboxylase activity"/>
    <property type="evidence" value="ECO:0007669"/>
    <property type="project" value="UniProtKB-EC"/>
</dbReference>
<dbReference type="RefSeq" id="WP_051615447.1">
    <property type="nucleotide sequence ID" value="NZ_AWFG01000041.1"/>
</dbReference>
<evidence type="ECO:0000256" key="9">
    <source>
        <dbReference type="ARBA" id="ARBA00048531"/>
    </source>
</evidence>
<dbReference type="NCBIfam" id="TIGR01140">
    <property type="entry name" value="L_thr_O3P_dcar"/>
    <property type="match status" value="1"/>
</dbReference>
<protein>
    <recommendedName>
        <fullName evidence="4">threonine-phosphate decarboxylase</fullName>
        <ecNumber evidence="4">4.1.1.81</ecNumber>
    </recommendedName>
    <alternativeName>
        <fullName evidence="8">L-threonine-O-3-phosphate decarboxylase</fullName>
    </alternativeName>
</protein>
<keyword evidence="6" id="KW-0663">Pyridoxal phosphate</keyword>
<dbReference type="EC" id="4.1.1.81" evidence="4"/>
<sequence>MNDDLLHGGALDRMQAAYPNAPTPWIDLSTGINPWPYLAGALPAAAWQHLPTVAAMQACRAAMASAIGAPESALLLAPGSELLIRLLPTVIAPRTVALASPTYGDHARAWRASGADVLETADPLAEAGKVDALVLCNPNNPTGMVHERSQLGQALTRQAARNGWLIVDEAYADLVPALSLAPMAGAERLIILRSFGKFYGLAGLRLGALLGPPTLLEATSQRLGVWPVSGPALAIGRQAYGDDHWQAETREQLAAARRRLDKILLDSGLWLVGGTDLFRLVRTENAPQLWHRLAEAGLYVRRFDYAPDLLRIGLPSNAEAERRLAAALSL</sequence>
<dbReference type="OrthoDB" id="9799304at2"/>
<dbReference type="GO" id="GO:0030170">
    <property type="term" value="F:pyridoxal phosphate binding"/>
    <property type="evidence" value="ECO:0007669"/>
    <property type="project" value="InterPro"/>
</dbReference>
<dbReference type="eggNOG" id="COG0079">
    <property type="taxonomic scope" value="Bacteria"/>
</dbReference>
<dbReference type="InterPro" id="IPR015422">
    <property type="entry name" value="PyrdxlP-dep_Trfase_small"/>
</dbReference>
<evidence type="ECO:0000256" key="5">
    <source>
        <dbReference type="ARBA" id="ARBA00022573"/>
    </source>
</evidence>
<dbReference type="AlphaFoldDB" id="A0A062UKI4"/>
<evidence type="ECO:0000259" key="10">
    <source>
        <dbReference type="Pfam" id="PF00155"/>
    </source>
</evidence>